<name>A0A5A7NW37_STRAF</name>
<dbReference type="Proteomes" id="UP000325081">
    <property type="component" value="Unassembled WGS sequence"/>
</dbReference>
<feature type="compositionally biased region" description="Basic and acidic residues" evidence="1">
    <location>
        <begin position="11"/>
        <end position="25"/>
    </location>
</feature>
<comment type="caution">
    <text evidence="2">The sequence shown here is derived from an EMBL/GenBank/DDBJ whole genome shotgun (WGS) entry which is preliminary data.</text>
</comment>
<dbReference type="OrthoDB" id="551907at2759"/>
<accession>A0A5A7NW37</accession>
<evidence type="ECO:0000313" key="2">
    <source>
        <dbReference type="EMBL" id="GER24507.1"/>
    </source>
</evidence>
<organism evidence="2 3">
    <name type="scientific">Striga asiatica</name>
    <name type="common">Asiatic witchweed</name>
    <name type="synonym">Buchnera asiatica</name>
    <dbReference type="NCBI Taxonomy" id="4170"/>
    <lineage>
        <taxon>Eukaryota</taxon>
        <taxon>Viridiplantae</taxon>
        <taxon>Streptophyta</taxon>
        <taxon>Embryophyta</taxon>
        <taxon>Tracheophyta</taxon>
        <taxon>Spermatophyta</taxon>
        <taxon>Magnoliopsida</taxon>
        <taxon>eudicotyledons</taxon>
        <taxon>Gunneridae</taxon>
        <taxon>Pentapetalae</taxon>
        <taxon>asterids</taxon>
        <taxon>lamiids</taxon>
        <taxon>Lamiales</taxon>
        <taxon>Orobanchaceae</taxon>
        <taxon>Buchnereae</taxon>
        <taxon>Striga</taxon>
    </lineage>
</organism>
<reference evidence="3" key="1">
    <citation type="journal article" date="2019" name="Curr. Biol.">
        <title>Genome Sequence of Striga asiatica Provides Insight into the Evolution of Plant Parasitism.</title>
        <authorList>
            <person name="Yoshida S."/>
            <person name="Kim S."/>
            <person name="Wafula E.K."/>
            <person name="Tanskanen J."/>
            <person name="Kim Y.M."/>
            <person name="Honaas L."/>
            <person name="Yang Z."/>
            <person name="Spallek T."/>
            <person name="Conn C.E."/>
            <person name="Ichihashi Y."/>
            <person name="Cheong K."/>
            <person name="Cui S."/>
            <person name="Der J.P."/>
            <person name="Gundlach H."/>
            <person name="Jiao Y."/>
            <person name="Hori C."/>
            <person name="Ishida J.K."/>
            <person name="Kasahara H."/>
            <person name="Kiba T."/>
            <person name="Kim M.S."/>
            <person name="Koo N."/>
            <person name="Laohavisit A."/>
            <person name="Lee Y.H."/>
            <person name="Lumba S."/>
            <person name="McCourt P."/>
            <person name="Mortimer J.C."/>
            <person name="Mutuku J.M."/>
            <person name="Nomura T."/>
            <person name="Sasaki-Sekimoto Y."/>
            <person name="Seto Y."/>
            <person name="Wang Y."/>
            <person name="Wakatake T."/>
            <person name="Sakakibara H."/>
            <person name="Demura T."/>
            <person name="Yamaguchi S."/>
            <person name="Yoneyama K."/>
            <person name="Manabe R.I."/>
            <person name="Nelson D.C."/>
            <person name="Schulman A.H."/>
            <person name="Timko M.P."/>
            <person name="dePamphilis C.W."/>
            <person name="Choi D."/>
            <person name="Shirasu K."/>
        </authorList>
    </citation>
    <scope>NUCLEOTIDE SEQUENCE [LARGE SCALE GENOMIC DNA]</scope>
    <source>
        <strain evidence="3">cv. UVA1</strain>
    </source>
</reference>
<proteinExistence type="predicted"/>
<evidence type="ECO:0000256" key="1">
    <source>
        <dbReference type="SAM" id="MobiDB-lite"/>
    </source>
</evidence>
<evidence type="ECO:0000313" key="3">
    <source>
        <dbReference type="Proteomes" id="UP000325081"/>
    </source>
</evidence>
<feature type="compositionally biased region" description="Polar residues" evidence="1">
    <location>
        <begin position="26"/>
        <end position="40"/>
    </location>
</feature>
<dbReference type="EMBL" id="BKCP01000001">
    <property type="protein sequence ID" value="GER24507.1"/>
    <property type="molecule type" value="Genomic_DNA"/>
</dbReference>
<feature type="region of interest" description="Disordered" evidence="1">
    <location>
        <begin position="1"/>
        <end position="40"/>
    </location>
</feature>
<feature type="compositionally biased region" description="Polar residues" evidence="1">
    <location>
        <begin position="1"/>
        <end position="10"/>
    </location>
</feature>
<sequence length="136" mass="15497">MQENHMNQSLEGRKWPQNECKEKEMSISNSRTQSFRNISIGSKIGTNDQLKSGIVFDRKPNKSLSLDHSLRHQMKDQEKKTITRKEWFPCDLQLNLSLGLNNNNNINDHKSCSKGGEPDINTKLSLAFTPHSSTAN</sequence>
<gene>
    <name evidence="2" type="ORF">STAS_00045</name>
</gene>
<protein>
    <submittedName>
        <fullName evidence="2">Mitochondrial ATP synthase D chain-related protein</fullName>
    </submittedName>
</protein>
<dbReference type="AlphaFoldDB" id="A0A5A7NW37"/>
<keyword evidence="3" id="KW-1185">Reference proteome</keyword>